<reference evidence="2 3" key="1">
    <citation type="submission" date="2013-05" db="EMBL/GenBank/DDBJ databases">
        <title>Drechslerella stenobrocha genome reveals carnivorous origination and mechanical trapping mechanism of predatory fungi.</title>
        <authorList>
            <person name="Liu X."/>
            <person name="Zhang W."/>
            <person name="Liu K."/>
        </authorList>
    </citation>
    <scope>NUCLEOTIDE SEQUENCE [LARGE SCALE GENOMIC DNA]</scope>
    <source>
        <strain evidence="2 3">248</strain>
    </source>
</reference>
<dbReference type="HOGENOM" id="CLU_1255975_0_0_1"/>
<feature type="region of interest" description="Disordered" evidence="1">
    <location>
        <begin position="1"/>
        <end position="33"/>
    </location>
</feature>
<dbReference type="EMBL" id="KI966433">
    <property type="protein sequence ID" value="EWC44853.1"/>
    <property type="molecule type" value="Genomic_DNA"/>
</dbReference>
<organism evidence="2 3">
    <name type="scientific">Drechslerella stenobrocha 248</name>
    <dbReference type="NCBI Taxonomy" id="1043628"/>
    <lineage>
        <taxon>Eukaryota</taxon>
        <taxon>Fungi</taxon>
        <taxon>Dikarya</taxon>
        <taxon>Ascomycota</taxon>
        <taxon>Pezizomycotina</taxon>
        <taxon>Orbiliomycetes</taxon>
        <taxon>Orbiliales</taxon>
        <taxon>Orbiliaceae</taxon>
        <taxon>Drechslerella</taxon>
    </lineage>
</organism>
<sequence>MAAPTKVTKRKSPVPVPDVANTSDDGGLDHIEDPAERKRVLNVLAQRRYRRRKREHQLELQMQIERQKQIHRNQPLSQSKGLALPDWDTVPGERLDSSDELQYLRRRVAQLEAALYAKSLDNQSNNVSLGSPQDPFDTFGGPTVVEHSVSASSESDAGTFGPNGILDTWMLAPASSSQEHAGFESVSRLPCDRPKSHDLPSSLVLYGNKSGMRFDDYSPS</sequence>
<dbReference type="Gene3D" id="1.20.5.170">
    <property type="match status" value="1"/>
</dbReference>
<protein>
    <recommendedName>
        <fullName evidence="4">BZIP domain-containing protein</fullName>
    </recommendedName>
</protein>
<accession>W7HY39</accession>
<evidence type="ECO:0008006" key="4">
    <source>
        <dbReference type="Google" id="ProtNLM"/>
    </source>
</evidence>
<dbReference type="OrthoDB" id="2245989at2759"/>
<keyword evidence="3" id="KW-1185">Reference proteome</keyword>
<evidence type="ECO:0000256" key="1">
    <source>
        <dbReference type="SAM" id="MobiDB-lite"/>
    </source>
</evidence>
<evidence type="ECO:0000313" key="2">
    <source>
        <dbReference type="EMBL" id="EWC44853.1"/>
    </source>
</evidence>
<dbReference type="Proteomes" id="UP000024837">
    <property type="component" value="Unassembled WGS sequence"/>
</dbReference>
<evidence type="ECO:0000313" key="3">
    <source>
        <dbReference type="Proteomes" id="UP000024837"/>
    </source>
</evidence>
<dbReference type="AlphaFoldDB" id="W7HY39"/>
<proteinExistence type="predicted"/>
<gene>
    <name evidence="2" type="ORF">DRE_00912</name>
</gene>
<feature type="region of interest" description="Disordered" evidence="1">
    <location>
        <begin position="70"/>
        <end position="93"/>
    </location>
</feature>
<name>W7HY39_9PEZI</name>